<comment type="caution">
    <text evidence="1">The sequence shown here is derived from an EMBL/GenBank/DDBJ whole genome shotgun (WGS) entry which is preliminary data.</text>
</comment>
<reference evidence="1 2" key="1">
    <citation type="journal article" date="2019" name="Int. J. Syst. Evol. Microbiol.">
        <title>The Global Catalogue of Microorganisms (GCM) 10K type strain sequencing project: providing services to taxonomists for standard genome sequencing and annotation.</title>
        <authorList>
            <consortium name="The Broad Institute Genomics Platform"/>
            <consortium name="The Broad Institute Genome Sequencing Center for Infectious Disease"/>
            <person name="Wu L."/>
            <person name="Ma J."/>
        </authorList>
    </citation>
    <scope>NUCLEOTIDE SEQUENCE [LARGE SCALE GENOMIC DNA]</scope>
    <source>
        <strain evidence="1 2">JCM 14330</strain>
    </source>
</reference>
<proteinExistence type="predicted"/>
<evidence type="ECO:0000313" key="1">
    <source>
        <dbReference type="EMBL" id="GAA0504750.1"/>
    </source>
</evidence>
<dbReference type="RefSeq" id="WP_343927537.1">
    <property type="nucleotide sequence ID" value="NZ_BAAAEN010000007.1"/>
</dbReference>
<dbReference type="Proteomes" id="UP001501706">
    <property type="component" value="Unassembled WGS sequence"/>
</dbReference>
<evidence type="ECO:0000313" key="2">
    <source>
        <dbReference type="Proteomes" id="UP001501706"/>
    </source>
</evidence>
<organism evidence="1 2">
    <name type="scientific">Pigmentiphaga daeguensis</name>
    <dbReference type="NCBI Taxonomy" id="414049"/>
    <lineage>
        <taxon>Bacteria</taxon>
        <taxon>Pseudomonadati</taxon>
        <taxon>Pseudomonadota</taxon>
        <taxon>Betaproteobacteria</taxon>
        <taxon>Burkholderiales</taxon>
        <taxon>Alcaligenaceae</taxon>
        <taxon>Pigmentiphaga</taxon>
    </lineage>
</organism>
<dbReference type="EMBL" id="BAAAEN010000007">
    <property type="protein sequence ID" value="GAA0504750.1"/>
    <property type="molecule type" value="Genomic_DNA"/>
</dbReference>
<protein>
    <recommendedName>
        <fullName evidence="3">Phage tail protein</fullName>
    </recommendedName>
</protein>
<accession>A0ABN1BSK5</accession>
<evidence type="ECO:0008006" key="3">
    <source>
        <dbReference type="Google" id="ProtNLM"/>
    </source>
</evidence>
<gene>
    <name evidence="1" type="ORF">GCM10009097_22130</name>
</gene>
<keyword evidence="2" id="KW-1185">Reference proteome</keyword>
<sequence>MPKASPIITSFDGGELSPLIGGRVDLAKFANGCYLLENFLPLVQGPARRRGGTRYVVSVKDSTLRTWLIRFQVAERLTYMIEFGHLYARFYANRGQLMDGGVPVEIATPYTFWDLTDVDGTCRLRVTQSNDVLYIFHRRHQTRKLSRTGATTFSLDPVNFQNGPFQDLNKDEGVTITATGETGTVTLNASAPVFQASDVGSLFYLEQQDLSAVKPWVVHAKIDVGDLRRVDSRVYVCTQVGPPPGVDPPPPLTGNVTPTHTEGRAWDGDGVDVADDGPDRGPIGVEWEYLHSGWGIVRITGFTDSQTVTADVVSRLPGAITATATNKWARALFSGAEGWAEHGVFWRNRLVVARDRTIALSVNGDFENFAAKEADEVTPDSAIRETLNARQLNRIMWLAESENLIIGTNGDEWLVGPIQATQALGPSNIRAERRTRYGSKGIVPIEIGSRLLFVQASGRKLRDFEYNYTVDDYVSNDTTKLADHVSAGHASETLSNGIDMLELDTTGIVDMACQQEPYSIIWAARGDGQLIAQTYDREIERSDVYGWHRHPMVNGFVECVETMPSPDGTRDDLWMVVRREVDGQTVRYVEIMQPELGLAEPQNEAFYVDCGLTYRGAPATTISGLEHLEGQEVAVLVDGAAHPRRTVQDGAITLQVPGSLVHAGIPQVCAIEPMELNAGSADGTAQGKTKRITNVVIRFWRSLGGKAGPADPISRPAGAGLQVLSLRKPSDPMNQPVPLFSGDFEIPWDSGYERQARMRYENDQPLPVTILAIMPILHVQDDR</sequence>
<name>A0ABN1BSK5_9BURK</name>